<evidence type="ECO:0000256" key="3">
    <source>
        <dbReference type="ARBA" id="ARBA00022475"/>
    </source>
</evidence>
<evidence type="ECO:0000313" key="9">
    <source>
        <dbReference type="EMBL" id="QRW25787.1"/>
    </source>
</evidence>
<dbReference type="GeneID" id="67033142"/>
<dbReference type="GO" id="GO:0005886">
    <property type="term" value="C:plasma membrane"/>
    <property type="evidence" value="ECO:0007669"/>
    <property type="project" value="UniProtKB-SubCell"/>
</dbReference>
<evidence type="ECO:0000256" key="8">
    <source>
        <dbReference type="SAM" id="Phobius"/>
    </source>
</evidence>
<feature type="region of interest" description="Disordered" evidence="7">
    <location>
        <begin position="231"/>
        <end position="265"/>
    </location>
</feature>
<evidence type="ECO:0000256" key="2">
    <source>
        <dbReference type="ARBA" id="ARBA00005262"/>
    </source>
</evidence>
<dbReference type="Pfam" id="PF13489">
    <property type="entry name" value="Methyltransf_23"/>
    <property type="match status" value="1"/>
</dbReference>
<dbReference type="Gene3D" id="3.40.50.150">
    <property type="entry name" value="Vaccinia Virus protein VP39"/>
    <property type="match status" value="1"/>
</dbReference>
<evidence type="ECO:0000313" key="10">
    <source>
        <dbReference type="Proteomes" id="UP000650533"/>
    </source>
</evidence>
<dbReference type="PANTHER" id="PTHR33567:SF3">
    <property type="entry name" value="CHROMATE ION TRANSPORTER (EUROFUNG)"/>
    <property type="match status" value="1"/>
</dbReference>
<dbReference type="AlphaFoldDB" id="A0A8H8P956"/>
<dbReference type="SUPFAM" id="SSF53335">
    <property type="entry name" value="S-adenosyl-L-methionine-dependent methyltransferases"/>
    <property type="match status" value="1"/>
</dbReference>
<reference evidence="9" key="1">
    <citation type="submission" date="2020-05" db="EMBL/GenBank/DDBJ databases">
        <title>Evolutionary and genomic comparisons of hybrid uninucleate and nonhybrid Rhizoctonia fungi.</title>
        <authorList>
            <person name="Li C."/>
            <person name="Chen X."/>
        </authorList>
    </citation>
    <scope>NUCLEOTIDE SEQUENCE</scope>
    <source>
        <strain evidence="9">AG-1 IA</strain>
    </source>
</reference>
<dbReference type="CDD" id="cd02440">
    <property type="entry name" value="AdoMet_MTases"/>
    <property type="match status" value="1"/>
</dbReference>
<evidence type="ECO:0000256" key="7">
    <source>
        <dbReference type="SAM" id="MobiDB-lite"/>
    </source>
</evidence>
<sequence>MSSSHTPSRRSNTRDVLLRTFDLGFTAFGGPPAHFQILHKRFVEGSGRPSLISEQTYQELFSISQALPGPASTKMTFCIAFLRAGFLTALGVFLIWSLPGAVGMYALSLGIEKVDEVLPSPVYALLSGLNASTVGIIALSAVQLARKAITDPLTRLLVLLSACAGLCYNALWYFPTLIAIGGCATLVWDHFLRGRVGRLVAKMRRPSGGQPAVVDEEAEGIPMDALPTQSAASVKSSGSGGVGAAAIPETDRNDDSVSSSTTNSSEHKVPLKLGLLIIVGFFAIFTTLMVLRGTLRAPPLPLELFISMFLAAIIQAFPGPNFNFAVYLGALALRSTNIPTIVGALLGFLGIFFPGITLSLGFQSIWRVMRSNRFVTSLLRGINAAAVGLVFTAVHRLWEIGYVKPDAARGVSLGSEPWWVVVAASVYVGVDSFEIPTPLGIMGGGLMGLACLDLARNINQQEIAQLNIWEPWFKSAPTNQTVHRVNLAKAWNISQGSRILEIGCGQGDCTVVLASAVGDSGHVTGVDPAPLDYGAPATLGQAQSHLLKSKIGHRMSFVQADPIEFLKLGENHDTFDTAVLAHCTYYMSSPTVLLNTFRALFKVPSIKRVCVAEYALSASNIDGYPHVLAVLAQAMIEVHKDAEKSESNVRTVLGPEGISKLGKEAGWLVSREGMIVPEKEQEDGRWEVGAVLEYTEVEIDRLILDERERAVINGMKGSISRSVEELGGVKNVRTMDVWWTVLNRPE</sequence>
<feature type="transmembrane region" description="Helical" evidence="8">
    <location>
        <begin position="273"/>
        <end position="291"/>
    </location>
</feature>
<name>A0A8H8P956_9AGAM</name>
<feature type="transmembrane region" description="Helical" evidence="8">
    <location>
        <begin position="156"/>
        <end position="188"/>
    </location>
</feature>
<keyword evidence="6 8" id="KW-0472">Membrane</keyword>
<gene>
    <name evidence="9" type="ORF">RhiXN_10864</name>
</gene>
<keyword evidence="3" id="KW-1003">Cell membrane</keyword>
<feature type="transmembrane region" description="Helical" evidence="8">
    <location>
        <begin position="374"/>
        <end position="398"/>
    </location>
</feature>
<keyword evidence="4 8" id="KW-0812">Transmembrane</keyword>
<dbReference type="EMBL" id="CP059671">
    <property type="protein sequence ID" value="QRW25787.1"/>
    <property type="molecule type" value="Genomic_DNA"/>
</dbReference>
<evidence type="ECO:0000256" key="4">
    <source>
        <dbReference type="ARBA" id="ARBA00022692"/>
    </source>
</evidence>
<dbReference type="RefSeq" id="XP_043186024.1">
    <property type="nucleotide sequence ID" value="XM_043330679.1"/>
</dbReference>
<dbReference type="InterPro" id="IPR003370">
    <property type="entry name" value="Chromate_transpt"/>
</dbReference>
<accession>A0A8H8P956</accession>
<protein>
    <submittedName>
        <fullName evidence="9">Chromate ion transporter</fullName>
    </submittedName>
</protein>
<dbReference type="InterPro" id="IPR029063">
    <property type="entry name" value="SAM-dependent_MTases_sf"/>
</dbReference>
<comment type="subcellular location">
    <subcellularLocation>
        <location evidence="1">Cell membrane</location>
        <topology evidence="1">Multi-pass membrane protein</topology>
    </subcellularLocation>
</comment>
<feature type="transmembrane region" description="Helical" evidence="8">
    <location>
        <begin position="122"/>
        <end position="144"/>
    </location>
</feature>
<feature type="transmembrane region" description="Helical" evidence="8">
    <location>
        <begin position="80"/>
        <end position="102"/>
    </location>
</feature>
<proteinExistence type="inferred from homology"/>
<dbReference type="Proteomes" id="UP000650533">
    <property type="component" value="Chromosome 14"/>
</dbReference>
<feature type="transmembrane region" description="Helical" evidence="8">
    <location>
        <begin position="300"/>
        <end position="318"/>
    </location>
</feature>
<feature type="transmembrane region" description="Helical" evidence="8">
    <location>
        <begin position="338"/>
        <end position="362"/>
    </location>
</feature>
<evidence type="ECO:0000256" key="5">
    <source>
        <dbReference type="ARBA" id="ARBA00022989"/>
    </source>
</evidence>
<dbReference type="Pfam" id="PF02417">
    <property type="entry name" value="Chromate_transp"/>
    <property type="match status" value="2"/>
</dbReference>
<keyword evidence="5 8" id="KW-1133">Transmembrane helix</keyword>
<dbReference type="PANTHER" id="PTHR33567">
    <property type="entry name" value="CHROMATE ION TRANSPORTER (EUROFUNG)"/>
    <property type="match status" value="1"/>
</dbReference>
<dbReference type="KEGG" id="rsx:RhiXN_10864"/>
<dbReference type="GO" id="GO:0015109">
    <property type="term" value="F:chromate transmembrane transporter activity"/>
    <property type="evidence" value="ECO:0007669"/>
    <property type="project" value="InterPro"/>
</dbReference>
<organism evidence="9 10">
    <name type="scientific">Rhizoctonia solani</name>
    <dbReference type="NCBI Taxonomy" id="456999"/>
    <lineage>
        <taxon>Eukaryota</taxon>
        <taxon>Fungi</taxon>
        <taxon>Dikarya</taxon>
        <taxon>Basidiomycota</taxon>
        <taxon>Agaricomycotina</taxon>
        <taxon>Agaricomycetes</taxon>
        <taxon>Cantharellales</taxon>
        <taxon>Ceratobasidiaceae</taxon>
        <taxon>Rhizoctonia</taxon>
    </lineage>
</organism>
<evidence type="ECO:0000256" key="1">
    <source>
        <dbReference type="ARBA" id="ARBA00004651"/>
    </source>
</evidence>
<comment type="similarity">
    <text evidence="2">Belongs to the chromate ion transporter (CHR) (TC 2.A.51) family.</text>
</comment>
<evidence type="ECO:0000256" key="6">
    <source>
        <dbReference type="ARBA" id="ARBA00023136"/>
    </source>
</evidence>